<comment type="similarity">
    <text evidence="3">Belongs to the UDP-glucose/GDP-mannose dehydrogenase family.</text>
</comment>
<dbReference type="InterPro" id="IPR036220">
    <property type="entry name" value="UDP-Glc/GDP-Man_DH_C_sf"/>
</dbReference>
<dbReference type="GO" id="GO:0016628">
    <property type="term" value="F:oxidoreductase activity, acting on the CH-CH group of donors, NAD or NADP as acceptor"/>
    <property type="evidence" value="ECO:0007669"/>
    <property type="project" value="InterPro"/>
</dbReference>
<evidence type="ECO:0000259" key="4">
    <source>
        <dbReference type="SMART" id="SM00984"/>
    </source>
</evidence>
<dbReference type="EC" id="1.1.1.336" evidence="5"/>
<evidence type="ECO:0000256" key="1">
    <source>
        <dbReference type="ARBA" id="ARBA00023002"/>
    </source>
</evidence>
<dbReference type="GO" id="GO:0000271">
    <property type="term" value="P:polysaccharide biosynthetic process"/>
    <property type="evidence" value="ECO:0007669"/>
    <property type="project" value="InterPro"/>
</dbReference>
<organism evidence="5 6">
    <name type="scientific">Microlunatus kandeliicorticis</name>
    <dbReference type="NCBI Taxonomy" id="1759536"/>
    <lineage>
        <taxon>Bacteria</taxon>
        <taxon>Bacillati</taxon>
        <taxon>Actinomycetota</taxon>
        <taxon>Actinomycetes</taxon>
        <taxon>Propionibacteriales</taxon>
        <taxon>Propionibacteriaceae</taxon>
        <taxon>Microlunatus</taxon>
    </lineage>
</organism>
<sequence>MSATFSGRVAVVGLGYIGLPTAVVLATRGVDVVGVDVNPATVDAVEHGQVPFVEPDLAVGVTGAVAMGRLKATTEVPSADAYIIAVPTPFNPDHTADLSYVRSAVESVAPKLRGGEVVVIESTSPPGTTETVSRWLGELRPDLRMPHATEGIPDVFLAHCPERVLPGRIMVEMITNDRVVGGISPRCAEKAAAIYRVFCQGEILLTDAASAEMAKLVENSYRDVNIAFANELSLICDSLQLDVWEVIRMANRHPRVNILTPGPGVGGHCIAVDPWFIVGAAPGLSKLIKVAREVNDSKPHHVAAQVARRAARFRDPVIACLGLTFKANVDDVRESPAREVVSLIAESLPDAEIMVCDPYVEELPRELADRSNVRLQRATAAITGADIVVMLVEHDQFRALSRNLLEGKVVFDTQGVLRR</sequence>
<dbReference type="Pfam" id="PF03721">
    <property type="entry name" value="UDPG_MGDP_dh_N"/>
    <property type="match status" value="1"/>
</dbReference>
<dbReference type="InterPro" id="IPR014026">
    <property type="entry name" value="UDP-Glc/GDP-Man_DH_dimer"/>
</dbReference>
<dbReference type="GO" id="GO:0089714">
    <property type="term" value="F:UDP-N-acetyl-D-mannosamine dehydrogenase activity"/>
    <property type="evidence" value="ECO:0007669"/>
    <property type="project" value="UniProtKB-EC"/>
</dbReference>
<dbReference type="NCBIfam" id="NF008286">
    <property type="entry name" value="PRK11064.1"/>
    <property type="match status" value="1"/>
</dbReference>
<dbReference type="PIRSF" id="PIRSF000124">
    <property type="entry name" value="UDPglc_GDPman_dh"/>
    <property type="match status" value="1"/>
</dbReference>
<dbReference type="PANTHER" id="PTHR43491:SF1">
    <property type="entry name" value="UDP-N-ACETYL-D-MANNOSAMINE DEHYDROGENASE"/>
    <property type="match status" value="1"/>
</dbReference>
<protein>
    <submittedName>
        <fullName evidence="5">UDP-N-acetyl-D-mannosaminuronic acid dehydrogenase</fullName>
        <ecNumber evidence="5">1.1.1.336</ecNumber>
    </submittedName>
</protein>
<dbReference type="InterPro" id="IPR014027">
    <property type="entry name" value="UDP-Glc/GDP-Man_DH_C"/>
</dbReference>
<dbReference type="SUPFAM" id="SSF51735">
    <property type="entry name" value="NAD(P)-binding Rossmann-fold domains"/>
    <property type="match status" value="1"/>
</dbReference>
<dbReference type="RefSeq" id="WP_182558307.1">
    <property type="nucleotide sequence ID" value="NZ_JACGWT010000001.1"/>
</dbReference>
<gene>
    <name evidence="5" type="ORF">FHX74_000285</name>
</gene>
<dbReference type="SUPFAM" id="SSF48179">
    <property type="entry name" value="6-phosphogluconate dehydrogenase C-terminal domain-like"/>
    <property type="match status" value="1"/>
</dbReference>
<dbReference type="Gene3D" id="3.40.50.720">
    <property type="entry name" value="NAD(P)-binding Rossmann-like Domain"/>
    <property type="match status" value="2"/>
</dbReference>
<evidence type="ECO:0000313" key="6">
    <source>
        <dbReference type="Proteomes" id="UP000523079"/>
    </source>
</evidence>
<dbReference type="NCBIfam" id="TIGR03026">
    <property type="entry name" value="NDP-sugDHase"/>
    <property type="match status" value="1"/>
</dbReference>
<dbReference type="InterPro" id="IPR028359">
    <property type="entry name" value="UDP_ManNAc/GlcNAc_DH"/>
</dbReference>
<dbReference type="PIRSF" id="PIRSF500136">
    <property type="entry name" value="UDP_ManNAc_DH"/>
    <property type="match status" value="1"/>
</dbReference>
<evidence type="ECO:0000256" key="3">
    <source>
        <dbReference type="PIRNR" id="PIRNR000124"/>
    </source>
</evidence>
<dbReference type="InterPro" id="IPR036291">
    <property type="entry name" value="NAD(P)-bd_dom_sf"/>
</dbReference>
<keyword evidence="1 5" id="KW-0560">Oxidoreductase</keyword>
<proteinExistence type="inferred from homology"/>
<dbReference type="Proteomes" id="UP000523079">
    <property type="component" value="Unassembled WGS sequence"/>
</dbReference>
<dbReference type="Pfam" id="PF00984">
    <property type="entry name" value="UDPG_MGDP_dh"/>
    <property type="match status" value="1"/>
</dbReference>
<dbReference type="EMBL" id="JACGWT010000001">
    <property type="protein sequence ID" value="MBA8792691.1"/>
    <property type="molecule type" value="Genomic_DNA"/>
</dbReference>
<dbReference type="SUPFAM" id="SSF52413">
    <property type="entry name" value="UDP-glucose/GDP-mannose dehydrogenase C-terminal domain"/>
    <property type="match status" value="1"/>
</dbReference>
<dbReference type="SMART" id="SM00984">
    <property type="entry name" value="UDPG_MGDP_dh_C"/>
    <property type="match status" value="1"/>
</dbReference>
<dbReference type="PANTHER" id="PTHR43491">
    <property type="entry name" value="UDP-N-ACETYL-D-MANNOSAMINE DEHYDROGENASE"/>
    <property type="match status" value="1"/>
</dbReference>
<keyword evidence="6" id="KW-1185">Reference proteome</keyword>
<feature type="domain" description="UDP-glucose/GDP-mannose dehydrogenase C-terminal" evidence="4">
    <location>
        <begin position="319"/>
        <end position="419"/>
    </location>
</feature>
<dbReference type="Pfam" id="PF03720">
    <property type="entry name" value="UDPG_MGDP_dh_C"/>
    <property type="match status" value="1"/>
</dbReference>
<comment type="caution">
    <text evidence="5">The sequence shown here is derived from an EMBL/GenBank/DDBJ whole genome shotgun (WGS) entry which is preliminary data.</text>
</comment>
<dbReference type="InterPro" id="IPR008927">
    <property type="entry name" value="6-PGluconate_DH-like_C_sf"/>
</dbReference>
<name>A0A7W3P4B0_9ACTN</name>
<dbReference type="InterPro" id="IPR017476">
    <property type="entry name" value="UDP-Glc/GDP-Man"/>
</dbReference>
<evidence type="ECO:0000256" key="2">
    <source>
        <dbReference type="ARBA" id="ARBA00023027"/>
    </source>
</evidence>
<evidence type="ECO:0000313" key="5">
    <source>
        <dbReference type="EMBL" id="MBA8792691.1"/>
    </source>
</evidence>
<reference evidence="5 6" key="1">
    <citation type="submission" date="2020-07" db="EMBL/GenBank/DDBJ databases">
        <title>Sequencing the genomes of 1000 actinobacteria strains.</title>
        <authorList>
            <person name="Klenk H.-P."/>
        </authorList>
    </citation>
    <scope>NUCLEOTIDE SEQUENCE [LARGE SCALE GENOMIC DNA]</scope>
    <source>
        <strain evidence="5 6">DSM 100723</strain>
    </source>
</reference>
<keyword evidence="2" id="KW-0520">NAD</keyword>
<dbReference type="GO" id="GO:0051287">
    <property type="term" value="F:NAD binding"/>
    <property type="evidence" value="ECO:0007669"/>
    <property type="project" value="InterPro"/>
</dbReference>
<accession>A0A7W3P4B0</accession>
<dbReference type="InterPro" id="IPR001732">
    <property type="entry name" value="UDP-Glc/GDP-Man_DH_N"/>
</dbReference>
<dbReference type="AlphaFoldDB" id="A0A7W3P4B0"/>